<dbReference type="EC" id="3.1.1.13" evidence="7"/>
<keyword evidence="5" id="KW-0378">Hydrolase</keyword>
<evidence type="ECO:0000256" key="4">
    <source>
        <dbReference type="ARBA" id="ARBA00022677"/>
    </source>
</evidence>
<comment type="catalytic activity">
    <reaction evidence="8">
        <text>a cholesterol ester + H2O = cholesterol + a fatty acid + H(+)</text>
        <dbReference type="Rhea" id="RHEA:36403"/>
        <dbReference type="ChEBI" id="CHEBI:15377"/>
        <dbReference type="ChEBI" id="CHEBI:15378"/>
        <dbReference type="ChEBI" id="CHEBI:16113"/>
        <dbReference type="ChEBI" id="CHEBI:17002"/>
        <dbReference type="ChEBI" id="CHEBI:28868"/>
        <dbReference type="EC" id="3.1.1.13"/>
    </reaction>
    <physiologicalReaction direction="left-to-right" evidence="8">
        <dbReference type="Rhea" id="RHEA:36404"/>
    </physiologicalReaction>
</comment>
<dbReference type="SUPFAM" id="SSF53474">
    <property type="entry name" value="alpha/beta-Hydrolases"/>
    <property type="match status" value="1"/>
</dbReference>
<gene>
    <name evidence="10" type="ORF">R5R35_008454</name>
</gene>
<dbReference type="AlphaFoldDB" id="A0AAN9VDJ0"/>
<comment type="caution">
    <text evidence="10">The sequence shown here is derived from an EMBL/GenBank/DDBJ whole genome shotgun (WGS) entry which is preliminary data.</text>
</comment>
<dbReference type="GO" id="GO:0004771">
    <property type="term" value="F:sterol ester esterase activity"/>
    <property type="evidence" value="ECO:0007669"/>
    <property type="project" value="UniProtKB-EC"/>
</dbReference>
<keyword evidence="9" id="KW-0812">Transmembrane</keyword>
<sequence length="310" mass="35679">MQRGIVKVNGVPTYVATWGAWIEDDLKNHQNLIVCISGNPGVTSFYNEFLETLYGTLDMPVWILSHAGHEVGQDVTIPPLYGNRELYNLEGQIKHKIEFLKKYVPPHVNIYFIGHSIGSYMILRVLKQFPEIKGRVIKAYMLFPTIQKMRDSPNGKLFSGVIQYIVPIIVFLSWIFTLLPLVVRKTLLYGYFTIRSTKKDMIRPTMKLINPRALRNVFFLAMEEMDVVTELDPDLINNVVDKLFFYFSTSDGWVPLSYYEDLKKSHPRIHALTTNHRHAFVLDSGKEVGYCVSKWIKSESSGLKPNTLKT</sequence>
<evidence type="ECO:0000256" key="1">
    <source>
        <dbReference type="ARBA" id="ARBA00004502"/>
    </source>
</evidence>
<dbReference type="InterPro" id="IPR029058">
    <property type="entry name" value="AB_hydrolase_fold"/>
</dbReference>
<keyword evidence="9" id="KW-0472">Membrane</keyword>
<dbReference type="GO" id="GO:0019915">
    <property type="term" value="P:lipid storage"/>
    <property type="evidence" value="ECO:0007669"/>
    <property type="project" value="InterPro"/>
</dbReference>
<dbReference type="PANTHER" id="PTHR13390">
    <property type="entry name" value="LIPASE"/>
    <property type="match status" value="1"/>
</dbReference>
<dbReference type="GO" id="GO:0005811">
    <property type="term" value="C:lipid droplet"/>
    <property type="evidence" value="ECO:0007669"/>
    <property type="project" value="UniProtKB-SubCell"/>
</dbReference>
<keyword evidence="11" id="KW-1185">Reference proteome</keyword>
<feature type="transmembrane region" description="Helical" evidence="9">
    <location>
        <begin position="161"/>
        <end position="183"/>
    </location>
</feature>
<comment type="subcellular location">
    <subcellularLocation>
        <location evidence="1">Lipid droplet</location>
    </subcellularLocation>
</comment>
<dbReference type="EMBL" id="JAZDUA010000254">
    <property type="protein sequence ID" value="KAK7862855.1"/>
    <property type="molecule type" value="Genomic_DNA"/>
</dbReference>
<proteinExistence type="inferred from homology"/>
<evidence type="ECO:0000256" key="7">
    <source>
        <dbReference type="ARBA" id="ARBA00039150"/>
    </source>
</evidence>
<evidence type="ECO:0000313" key="11">
    <source>
        <dbReference type="Proteomes" id="UP001378592"/>
    </source>
</evidence>
<name>A0AAN9VDJ0_9ORTH</name>
<protein>
    <recommendedName>
        <fullName evidence="3">Lipid droplet-associated hydrolase</fullName>
        <ecNumber evidence="7">3.1.1.13</ecNumber>
    </recommendedName>
    <alternativeName>
        <fullName evidence="6">Lipid droplet-associated serine hydrolase</fullName>
    </alternativeName>
</protein>
<evidence type="ECO:0000256" key="5">
    <source>
        <dbReference type="ARBA" id="ARBA00022801"/>
    </source>
</evidence>
<dbReference type="InterPro" id="IPR019363">
    <property type="entry name" value="LDAH"/>
</dbReference>
<evidence type="ECO:0000256" key="9">
    <source>
        <dbReference type="SAM" id="Phobius"/>
    </source>
</evidence>
<reference evidence="10 11" key="1">
    <citation type="submission" date="2024-03" db="EMBL/GenBank/DDBJ databases">
        <title>The genome assembly and annotation of the cricket Gryllus longicercus Weissman &amp; Gray.</title>
        <authorList>
            <person name="Szrajer S."/>
            <person name="Gray D."/>
            <person name="Ylla G."/>
        </authorList>
    </citation>
    <scope>NUCLEOTIDE SEQUENCE [LARGE SCALE GENOMIC DNA]</scope>
    <source>
        <strain evidence="10">DAG 2021-001</strain>
        <tissue evidence="10">Whole body minus gut</tissue>
    </source>
</reference>
<keyword evidence="9" id="KW-1133">Transmembrane helix</keyword>
<dbReference type="Pfam" id="PF10230">
    <property type="entry name" value="LIDHydrolase"/>
    <property type="match status" value="1"/>
</dbReference>
<evidence type="ECO:0000256" key="3">
    <source>
        <dbReference type="ARBA" id="ARBA00019242"/>
    </source>
</evidence>
<organism evidence="10 11">
    <name type="scientific">Gryllus longicercus</name>
    <dbReference type="NCBI Taxonomy" id="2509291"/>
    <lineage>
        <taxon>Eukaryota</taxon>
        <taxon>Metazoa</taxon>
        <taxon>Ecdysozoa</taxon>
        <taxon>Arthropoda</taxon>
        <taxon>Hexapoda</taxon>
        <taxon>Insecta</taxon>
        <taxon>Pterygota</taxon>
        <taxon>Neoptera</taxon>
        <taxon>Polyneoptera</taxon>
        <taxon>Orthoptera</taxon>
        <taxon>Ensifera</taxon>
        <taxon>Gryllidea</taxon>
        <taxon>Grylloidea</taxon>
        <taxon>Gryllidae</taxon>
        <taxon>Gryllinae</taxon>
        <taxon>Gryllus</taxon>
    </lineage>
</organism>
<evidence type="ECO:0000256" key="8">
    <source>
        <dbReference type="ARBA" id="ARBA00049527"/>
    </source>
</evidence>
<dbReference type="PANTHER" id="PTHR13390:SF0">
    <property type="entry name" value="LIPID DROPLET-ASSOCIATED HYDROLASE"/>
    <property type="match status" value="1"/>
</dbReference>
<dbReference type="Gene3D" id="3.40.50.1820">
    <property type="entry name" value="alpha/beta hydrolase"/>
    <property type="match status" value="1"/>
</dbReference>
<keyword evidence="4" id="KW-0551">Lipid droplet</keyword>
<accession>A0AAN9VDJ0</accession>
<comment type="similarity">
    <text evidence="2">Belongs to the AB hydrolase superfamily. LDAH family.</text>
</comment>
<dbReference type="Proteomes" id="UP001378592">
    <property type="component" value="Unassembled WGS sequence"/>
</dbReference>
<evidence type="ECO:0000313" key="10">
    <source>
        <dbReference type="EMBL" id="KAK7862855.1"/>
    </source>
</evidence>
<evidence type="ECO:0000256" key="2">
    <source>
        <dbReference type="ARBA" id="ARBA00008300"/>
    </source>
</evidence>
<evidence type="ECO:0000256" key="6">
    <source>
        <dbReference type="ARBA" id="ARBA00031924"/>
    </source>
</evidence>